<dbReference type="InterPro" id="IPR006612">
    <property type="entry name" value="THAP_Znf"/>
</dbReference>
<keyword evidence="5 11" id="KW-0863">Zinc-finger</keyword>
<keyword evidence="16" id="KW-1185">Reference proteome</keyword>
<dbReference type="SMART" id="SM00355">
    <property type="entry name" value="ZnF_C2H2"/>
    <property type="match status" value="10"/>
</dbReference>
<evidence type="ECO:0000256" key="1">
    <source>
        <dbReference type="ARBA" id="ARBA00004123"/>
    </source>
</evidence>
<dbReference type="Gene3D" id="3.30.160.60">
    <property type="entry name" value="Classic Zinc Finger"/>
    <property type="match status" value="10"/>
</dbReference>
<evidence type="ECO:0000259" key="15">
    <source>
        <dbReference type="PROSITE" id="PS50950"/>
    </source>
</evidence>
<dbReference type="SUPFAM" id="SSF57716">
    <property type="entry name" value="Glucocorticoid receptor-like (DNA-binding domain)"/>
    <property type="match status" value="1"/>
</dbReference>
<evidence type="ECO:0000313" key="17">
    <source>
        <dbReference type="RefSeq" id="XP_012677938.2"/>
    </source>
</evidence>
<dbReference type="GeneID" id="105895796"/>
<dbReference type="GO" id="GO:0008270">
    <property type="term" value="F:zinc ion binding"/>
    <property type="evidence" value="ECO:0007669"/>
    <property type="project" value="UniProtKB-KW"/>
</dbReference>
<dbReference type="Pfam" id="PF00096">
    <property type="entry name" value="zf-C2H2"/>
    <property type="match status" value="9"/>
</dbReference>
<keyword evidence="3" id="KW-0479">Metal-binding</keyword>
<evidence type="ECO:0000256" key="8">
    <source>
        <dbReference type="ARBA" id="ARBA00023125"/>
    </source>
</evidence>
<evidence type="ECO:0000256" key="11">
    <source>
        <dbReference type="PROSITE-ProRule" id="PRU00042"/>
    </source>
</evidence>
<feature type="domain" description="C2H2-type" evidence="14">
    <location>
        <begin position="400"/>
        <end position="427"/>
    </location>
</feature>
<dbReference type="FunFam" id="3.30.160.60:FF:000180">
    <property type="entry name" value="Zinc finger protein 689"/>
    <property type="match status" value="1"/>
</dbReference>
<keyword evidence="7" id="KW-0805">Transcription regulation</keyword>
<feature type="domain" description="C2H2-type" evidence="14">
    <location>
        <begin position="512"/>
        <end position="536"/>
    </location>
</feature>
<keyword evidence="8 12" id="KW-0238">DNA-binding</keyword>
<keyword evidence="6" id="KW-0862">Zinc</keyword>
<feature type="domain" description="C2H2-type" evidence="14">
    <location>
        <begin position="322"/>
        <end position="349"/>
    </location>
</feature>
<dbReference type="FunFam" id="3.30.160.60:FF:001049">
    <property type="entry name" value="zinc finger protein 319"/>
    <property type="match status" value="1"/>
</dbReference>
<dbReference type="InterPro" id="IPR013087">
    <property type="entry name" value="Znf_C2H2_type"/>
</dbReference>
<dbReference type="RefSeq" id="XP_012677938.2">
    <property type="nucleotide sequence ID" value="XM_012822484.3"/>
</dbReference>
<dbReference type="KEGG" id="char:105895796"/>
<feature type="domain" description="C2H2-type" evidence="14">
    <location>
        <begin position="266"/>
        <end position="293"/>
    </location>
</feature>
<dbReference type="SMART" id="SM00980">
    <property type="entry name" value="THAP"/>
    <property type="match status" value="1"/>
</dbReference>
<gene>
    <name evidence="17" type="primary">LOC105895796</name>
</gene>
<dbReference type="GO" id="GO:0000981">
    <property type="term" value="F:DNA-binding transcription factor activity, RNA polymerase II-specific"/>
    <property type="evidence" value="ECO:0007669"/>
    <property type="project" value="TreeGrafter"/>
</dbReference>
<dbReference type="Proteomes" id="UP000515152">
    <property type="component" value="Chromosome 24"/>
</dbReference>
<dbReference type="SUPFAM" id="SSF57667">
    <property type="entry name" value="beta-beta-alpha zinc fingers"/>
    <property type="match status" value="6"/>
</dbReference>
<protein>
    <submittedName>
        <fullName evidence="17">Zinc finger protein 2-like</fullName>
    </submittedName>
</protein>
<dbReference type="PROSITE" id="PS00028">
    <property type="entry name" value="ZINC_FINGER_C2H2_1"/>
    <property type="match status" value="9"/>
</dbReference>
<keyword evidence="9" id="KW-0804">Transcription</keyword>
<feature type="domain" description="C2H2-type" evidence="14">
    <location>
        <begin position="294"/>
        <end position="321"/>
    </location>
</feature>
<dbReference type="FunFam" id="3.30.160.60:FF:000965">
    <property type="entry name" value="Neurotrophin receptor-interacting factor homolog"/>
    <property type="match status" value="1"/>
</dbReference>
<evidence type="ECO:0000256" key="2">
    <source>
        <dbReference type="ARBA" id="ARBA00006991"/>
    </source>
</evidence>
<evidence type="ECO:0000256" key="5">
    <source>
        <dbReference type="ARBA" id="ARBA00022771"/>
    </source>
</evidence>
<keyword evidence="10" id="KW-0539">Nucleus</keyword>
<feature type="region of interest" description="Disordered" evidence="13">
    <location>
        <begin position="218"/>
        <end position="241"/>
    </location>
</feature>
<feature type="domain" description="C2H2-type" evidence="14">
    <location>
        <begin position="484"/>
        <end position="511"/>
    </location>
</feature>
<name>A0A6P3VQY3_CLUHA</name>
<feature type="domain" description="C2H2-type" evidence="14">
    <location>
        <begin position="350"/>
        <end position="377"/>
    </location>
</feature>
<dbReference type="GO" id="GO:0000977">
    <property type="term" value="F:RNA polymerase II transcription regulatory region sequence-specific DNA binding"/>
    <property type="evidence" value="ECO:0007669"/>
    <property type="project" value="TreeGrafter"/>
</dbReference>
<dbReference type="FunFam" id="3.30.160.60:FF:001119">
    <property type="entry name" value="zinc finger protein 408"/>
    <property type="match status" value="1"/>
</dbReference>
<comment type="similarity">
    <text evidence="2">Belongs to the krueppel C2H2-type zinc-finger protein family.</text>
</comment>
<feature type="compositionally biased region" description="Basic and acidic residues" evidence="13">
    <location>
        <begin position="141"/>
        <end position="154"/>
    </location>
</feature>
<feature type="domain" description="C2H2-type" evidence="14">
    <location>
        <begin position="428"/>
        <end position="455"/>
    </location>
</feature>
<dbReference type="PANTHER" id="PTHR24409">
    <property type="entry name" value="ZINC FINGER PROTEIN 142"/>
    <property type="match status" value="1"/>
</dbReference>
<evidence type="ECO:0000256" key="4">
    <source>
        <dbReference type="ARBA" id="ARBA00022737"/>
    </source>
</evidence>
<dbReference type="PROSITE" id="PS50950">
    <property type="entry name" value="ZF_THAP"/>
    <property type="match status" value="1"/>
</dbReference>
<feature type="domain" description="C2H2-type" evidence="14">
    <location>
        <begin position="456"/>
        <end position="483"/>
    </location>
</feature>
<evidence type="ECO:0000313" key="16">
    <source>
        <dbReference type="Proteomes" id="UP000515152"/>
    </source>
</evidence>
<evidence type="ECO:0000256" key="12">
    <source>
        <dbReference type="PROSITE-ProRule" id="PRU00309"/>
    </source>
</evidence>
<dbReference type="AlphaFoldDB" id="A0A6P3VQY3"/>
<evidence type="ECO:0000256" key="7">
    <source>
        <dbReference type="ARBA" id="ARBA00023015"/>
    </source>
</evidence>
<dbReference type="FunFam" id="3.30.160.60:FF:000358">
    <property type="entry name" value="zinc finger protein 24"/>
    <property type="match status" value="1"/>
</dbReference>
<comment type="subcellular location">
    <subcellularLocation>
        <location evidence="1">Nucleus</location>
    </subcellularLocation>
</comment>
<feature type="region of interest" description="Disordered" evidence="13">
    <location>
        <begin position="126"/>
        <end position="190"/>
    </location>
</feature>
<keyword evidence="4" id="KW-0677">Repeat</keyword>
<dbReference type="FunFam" id="3.30.160.60:FF:002343">
    <property type="entry name" value="Zinc finger protein 33A"/>
    <property type="match status" value="2"/>
</dbReference>
<dbReference type="InterPro" id="IPR036236">
    <property type="entry name" value="Znf_C2H2_sf"/>
</dbReference>
<evidence type="ECO:0000256" key="6">
    <source>
        <dbReference type="ARBA" id="ARBA00022833"/>
    </source>
</evidence>
<sequence>MRNQVDGADTCYHRYNQRYYFTYLRMVTTCVVPCCRKRSDRCPQLRYFRIPAVRTNEGSLTRKLSDRRRATWIARINRANFQPTAAHRVCSLHFAKGEPSQLYDQANPDWAPSLKLEVTLEAITHTDKEEEVEPEPAPSSHGDEKLQSKHKDNSLKCVDPPTRPLSCASEPNGVDSSGLGRNGRDESSEVASLRGLHVRLVDCRDRLGPHGVLIVKEDGGDGSQIRQNGDDASAPKEGVRSSCGKLFPRATDLHHHKRTHTTEKPYQCSQCDKHFSLRSNFRKHQRVHSGERPYRCTQCGVSFTQVSNLTRHRYQHTGELLNVCTVCGKAFARQDLLKKHNRVHTGERPYACTQCPKSFSWVSSLKHHLTTHVDQTSKNLQGSLCVLEDHRRPPAGEKPHQCSHCDKSFSGQSSLRAHHRRHTGEKRCLCQYCGKTFSGPQSLAVHQRTHTGERPFKCVRCGKSFAQSSVLRSHELRHTGERPHVCGSCGRAFVRRDLLKKHQRVHTGEKPYHCAICGNRFGYPASLKKHLKQAHTVVVVENRRCSQCGMRFTTTRDFRTHGCVMTKGGSVENAFGGSLQELAEELVLPLIQGNPM</sequence>
<evidence type="ECO:0000256" key="9">
    <source>
        <dbReference type="ARBA" id="ARBA00023163"/>
    </source>
</evidence>
<evidence type="ECO:0000256" key="13">
    <source>
        <dbReference type="SAM" id="MobiDB-lite"/>
    </source>
</evidence>
<feature type="domain" description="C2H2-type" evidence="14">
    <location>
        <begin position="243"/>
        <end position="265"/>
    </location>
</feature>
<dbReference type="GO" id="GO:0005634">
    <property type="term" value="C:nucleus"/>
    <property type="evidence" value="ECO:0007669"/>
    <property type="project" value="UniProtKB-SubCell"/>
</dbReference>
<evidence type="ECO:0000256" key="10">
    <source>
        <dbReference type="ARBA" id="ARBA00023242"/>
    </source>
</evidence>
<dbReference type="PANTHER" id="PTHR24409:SF331">
    <property type="entry name" value="ZINC FINGER PROTEIN 322A"/>
    <property type="match status" value="1"/>
</dbReference>
<organism evidence="16 17">
    <name type="scientific">Clupea harengus</name>
    <name type="common">Atlantic herring</name>
    <dbReference type="NCBI Taxonomy" id="7950"/>
    <lineage>
        <taxon>Eukaryota</taxon>
        <taxon>Metazoa</taxon>
        <taxon>Chordata</taxon>
        <taxon>Craniata</taxon>
        <taxon>Vertebrata</taxon>
        <taxon>Euteleostomi</taxon>
        <taxon>Actinopterygii</taxon>
        <taxon>Neopterygii</taxon>
        <taxon>Teleostei</taxon>
        <taxon>Clupei</taxon>
        <taxon>Clupeiformes</taxon>
        <taxon>Clupeoidei</taxon>
        <taxon>Clupeidae</taxon>
        <taxon>Clupea</taxon>
    </lineage>
</organism>
<evidence type="ECO:0000256" key="3">
    <source>
        <dbReference type="ARBA" id="ARBA00022723"/>
    </source>
</evidence>
<proteinExistence type="inferred from homology"/>
<dbReference type="FunFam" id="3.30.160.60:FF:000218">
    <property type="entry name" value="Zinc finger protein 10"/>
    <property type="match status" value="1"/>
</dbReference>
<dbReference type="OrthoDB" id="4748970at2759"/>
<accession>A0A6P3VQY3</accession>
<dbReference type="PROSITE" id="PS50157">
    <property type="entry name" value="ZINC_FINGER_C2H2_2"/>
    <property type="match status" value="10"/>
</dbReference>
<evidence type="ECO:0000259" key="14">
    <source>
        <dbReference type="PROSITE" id="PS50157"/>
    </source>
</evidence>
<feature type="domain" description="THAP-type" evidence="15">
    <location>
        <begin position="26"/>
        <end position="115"/>
    </location>
</feature>
<dbReference type="FunFam" id="3.30.160.60:FF:000744">
    <property type="entry name" value="zinc finger E-box-binding homeobox 1"/>
    <property type="match status" value="1"/>
</dbReference>
<reference evidence="17" key="1">
    <citation type="submission" date="2025-08" db="UniProtKB">
        <authorList>
            <consortium name="RefSeq"/>
        </authorList>
    </citation>
    <scope>IDENTIFICATION</scope>
</reference>